<evidence type="ECO:0000313" key="2">
    <source>
        <dbReference type="EMBL" id="GCC41641.1"/>
    </source>
</evidence>
<sequence>PEGQQKSSETKSGACADWITLNVGGQYFTTTRSTLVNKEPESMLAHMFSDKDAWGNKRDHQGGFLIDRSPEYFMPILNYLRHGQLIVNKGLNLLAGKRGTGHALVTTAFPGGLSVSKWR</sequence>
<feature type="domain" description="Potassium channel tetramerisation-type BTB" evidence="1">
    <location>
        <begin position="19"/>
        <end position="89"/>
    </location>
</feature>
<dbReference type="GO" id="GO:0051260">
    <property type="term" value="P:protein homooligomerization"/>
    <property type="evidence" value="ECO:0007669"/>
    <property type="project" value="InterPro"/>
</dbReference>
<dbReference type="AlphaFoldDB" id="A0A401TG83"/>
<dbReference type="PANTHER" id="PTHR14958:SF29">
    <property type="entry name" value="INSOMNIAC, ISOFORM B"/>
    <property type="match status" value="1"/>
</dbReference>
<evidence type="ECO:0000313" key="3">
    <source>
        <dbReference type="Proteomes" id="UP000287033"/>
    </source>
</evidence>
<proteinExistence type="predicted"/>
<dbReference type="Gene3D" id="3.30.710.10">
    <property type="entry name" value="Potassium Channel Kv1.1, Chain A"/>
    <property type="match status" value="1"/>
</dbReference>
<name>A0A401TG83_CHIPU</name>
<gene>
    <name evidence="2" type="ORF">chiPu_0025777</name>
</gene>
<dbReference type="STRING" id="137246.A0A401TG83"/>
<reference evidence="2 3" key="1">
    <citation type="journal article" date="2018" name="Nat. Ecol. Evol.">
        <title>Shark genomes provide insights into elasmobranch evolution and the origin of vertebrates.</title>
        <authorList>
            <person name="Hara Y"/>
            <person name="Yamaguchi K"/>
            <person name="Onimaru K"/>
            <person name="Kadota M"/>
            <person name="Koyanagi M"/>
            <person name="Keeley SD"/>
            <person name="Tatsumi K"/>
            <person name="Tanaka K"/>
            <person name="Motone F"/>
            <person name="Kageyama Y"/>
            <person name="Nozu R"/>
            <person name="Adachi N"/>
            <person name="Nishimura O"/>
            <person name="Nakagawa R"/>
            <person name="Tanegashima C"/>
            <person name="Kiyatake I"/>
            <person name="Matsumoto R"/>
            <person name="Murakumo K"/>
            <person name="Nishida K"/>
            <person name="Terakita A"/>
            <person name="Kuratani S"/>
            <person name="Sato K"/>
            <person name="Hyodo S Kuraku.S."/>
        </authorList>
    </citation>
    <scope>NUCLEOTIDE SEQUENCE [LARGE SCALE GENOMIC DNA]</scope>
</reference>
<keyword evidence="3" id="KW-1185">Reference proteome</keyword>
<dbReference type="OMA" id="GACADWI"/>
<dbReference type="InterPro" id="IPR011333">
    <property type="entry name" value="SKP1/BTB/POZ_sf"/>
</dbReference>
<protein>
    <recommendedName>
        <fullName evidence="1">Potassium channel tetramerisation-type BTB domain-containing protein</fullName>
    </recommendedName>
</protein>
<dbReference type="Proteomes" id="UP000287033">
    <property type="component" value="Unassembled WGS sequence"/>
</dbReference>
<accession>A0A401TG83</accession>
<dbReference type="OrthoDB" id="9989223at2759"/>
<dbReference type="Pfam" id="PF02214">
    <property type="entry name" value="BTB_2"/>
    <property type="match status" value="1"/>
</dbReference>
<comment type="caution">
    <text evidence="2">The sequence shown here is derived from an EMBL/GenBank/DDBJ whole genome shotgun (WGS) entry which is preliminary data.</text>
</comment>
<dbReference type="GO" id="GO:0031463">
    <property type="term" value="C:Cul3-RING ubiquitin ligase complex"/>
    <property type="evidence" value="ECO:0007669"/>
    <property type="project" value="TreeGrafter"/>
</dbReference>
<dbReference type="InterPro" id="IPR003131">
    <property type="entry name" value="T1-type_BTB"/>
</dbReference>
<feature type="non-terminal residue" evidence="2">
    <location>
        <position position="1"/>
    </location>
</feature>
<evidence type="ECO:0000259" key="1">
    <source>
        <dbReference type="Pfam" id="PF02214"/>
    </source>
</evidence>
<dbReference type="PANTHER" id="PTHR14958">
    <property type="entry name" value="POTASSIUM CHANNEL TETRAMERISATION DOMAIN CONTAINING PROTEIN"/>
    <property type="match status" value="1"/>
</dbReference>
<dbReference type="EMBL" id="BEZZ01065338">
    <property type="protein sequence ID" value="GCC41641.1"/>
    <property type="molecule type" value="Genomic_DNA"/>
</dbReference>
<organism evidence="2 3">
    <name type="scientific">Chiloscyllium punctatum</name>
    <name type="common">Brownbanded bambooshark</name>
    <name type="synonym">Hemiscyllium punctatum</name>
    <dbReference type="NCBI Taxonomy" id="137246"/>
    <lineage>
        <taxon>Eukaryota</taxon>
        <taxon>Metazoa</taxon>
        <taxon>Chordata</taxon>
        <taxon>Craniata</taxon>
        <taxon>Vertebrata</taxon>
        <taxon>Chondrichthyes</taxon>
        <taxon>Elasmobranchii</taxon>
        <taxon>Galeomorphii</taxon>
        <taxon>Galeoidea</taxon>
        <taxon>Orectolobiformes</taxon>
        <taxon>Hemiscylliidae</taxon>
        <taxon>Chiloscyllium</taxon>
    </lineage>
</organism>
<dbReference type="SUPFAM" id="SSF54695">
    <property type="entry name" value="POZ domain"/>
    <property type="match status" value="1"/>
</dbReference>
<dbReference type="GO" id="GO:0005737">
    <property type="term" value="C:cytoplasm"/>
    <property type="evidence" value="ECO:0007669"/>
    <property type="project" value="TreeGrafter"/>
</dbReference>
<dbReference type="GO" id="GO:0097602">
    <property type="term" value="F:cullin family protein binding"/>
    <property type="evidence" value="ECO:0007669"/>
    <property type="project" value="TreeGrafter"/>
</dbReference>
<dbReference type="GO" id="GO:0043161">
    <property type="term" value="P:proteasome-mediated ubiquitin-dependent protein catabolic process"/>
    <property type="evidence" value="ECO:0007669"/>
    <property type="project" value="TreeGrafter"/>
</dbReference>